<proteinExistence type="predicted"/>
<dbReference type="PROSITE" id="PS50801">
    <property type="entry name" value="STAS"/>
    <property type="match status" value="1"/>
</dbReference>
<dbReference type="EMBL" id="AOHO01000054">
    <property type="protein sequence ID" value="EME58798.1"/>
    <property type="molecule type" value="Genomic_DNA"/>
</dbReference>
<dbReference type="RefSeq" id="WP_007031267.1">
    <property type="nucleotide sequence ID" value="NZ_AOHO01000054.1"/>
</dbReference>
<dbReference type="Proteomes" id="UP000054226">
    <property type="component" value="Unassembled WGS sequence"/>
</dbReference>
<accession>M2ZCZ9</accession>
<organism evidence="2 3">
    <name type="scientific">Amycolatopsis decaplanina DSM 44594</name>
    <dbReference type="NCBI Taxonomy" id="1284240"/>
    <lineage>
        <taxon>Bacteria</taxon>
        <taxon>Bacillati</taxon>
        <taxon>Actinomycetota</taxon>
        <taxon>Actinomycetes</taxon>
        <taxon>Pseudonocardiales</taxon>
        <taxon>Pseudonocardiaceae</taxon>
        <taxon>Amycolatopsis</taxon>
    </lineage>
</organism>
<dbReference type="Gene3D" id="3.30.750.24">
    <property type="entry name" value="STAS domain"/>
    <property type="match status" value="1"/>
</dbReference>
<dbReference type="GO" id="GO:0043856">
    <property type="term" value="F:anti-sigma factor antagonist activity"/>
    <property type="evidence" value="ECO:0007669"/>
    <property type="project" value="TreeGrafter"/>
</dbReference>
<feature type="domain" description="STAS" evidence="1">
    <location>
        <begin position="17"/>
        <end position="122"/>
    </location>
</feature>
<sequence>MTTDVARPHPRHSGDGWTLETHESDGLTVYTMIGEFDFAVSAEFRQVIEDNPPSSGRAVADMTEVRYCDSSCLQVLLRLAQRLRGRFAVATSVHAVVRPISLLKLDELMPVHPTVEAARSALAHRP</sequence>
<dbReference type="CDD" id="cd07043">
    <property type="entry name" value="STAS_anti-anti-sigma_factors"/>
    <property type="match status" value="1"/>
</dbReference>
<comment type="caution">
    <text evidence="2">The sequence shown here is derived from an EMBL/GenBank/DDBJ whole genome shotgun (WGS) entry which is preliminary data.</text>
</comment>
<dbReference type="AlphaFoldDB" id="M2ZCZ9"/>
<gene>
    <name evidence="2" type="ORF">H074_17033</name>
</gene>
<dbReference type="SUPFAM" id="SSF52091">
    <property type="entry name" value="SpoIIaa-like"/>
    <property type="match status" value="1"/>
</dbReference>
<dbReference type="InterPro" id="IPR002645">
    <property type="entry name" value="STAS_dom"/>
</dbReference>
<dbReference type="OrthoDB" id="3626630at2"/>
<reference evidence="2 3" key="1">
    <citation type="journal article" date="2013" name="Genome Announc.">
        <title>Draft Genome Sequence of Amycolatopsis decaplanina Strain DSM 44594T.</title>
        <authorList>
            <person name="Kaur N."/>
            <person name="Kumar S."/>
            <person name="Bala M."/>
            <person name="Raghava G.P."/>
            <person name="Mayilraj S."/>
        </authorList>
    </citation>
    <scope>NUCLEOTIDE SEQUENCE [LARGE SCALE GENOMIC DNA]</scope>
    <source>
        <strain evidence="2 3">DSM 44594</strain>
    </source>
</reference>
<keyword evidence="3" id="KW-1185">Reference proteome</keyword>
<protein>
    <recommendedName>
        <fullName evidence="1">STAS domain-containing protein</fullName>
    </recommendedName>
</protein>
<evidence type="ECO:0000313" key="2">
    <source>
        <dbReference type="EMBL" id="EME58798.1"/>
    </source>
</evidence>
<name>M2ZCZ9_9PSEU</name>
<dbReference type="InterPro" id="IPR036513">
    <property type="entry name" value="STAS_dom_sf"/>
</dbReference>
<dbReference type="PANTHER" id="PTHR33495:SF2">
    <property type="entry name" value="ANTI-SIGMA FACTOR ANTAGONIST TM_1081-RELATED"/>
    <property type="match status" value="1"/>
</dbReference>
<dbReference type="PATRIC" id="fig|1284240.4.peg.3463"/>
<evidence type="ECO:0000259" key="1">
    <source>
        <dbReference type="PROSITE" id="PS50801"/>
    </source>
</evidence>
<evidence type="ECO:0000313" key="3">
    <source>
        <dbReference type="Proteomes" id="UP000054226"/>
    </source>
</evidence>
<dbReference type="Pfam" id="PF01740">
    <property type="entry name" value="STAS"/>
    <property type="match status" value="1"/>
</dbReference>
<dbReference type="PANTHER" id="PTHR33495">
    <property type="entry name" value="ANTI-SIGMA FACTOR ANTAGONIST TM_1081-RELATED-RELATED"/>
    <property type="match status" value="1"/>
</dbReference>